<dbReference type="AlphaFoldDB" id="A0A1J7IXV3"/>
<evidence type="ECO:0000313" key="3">
    <source>
        <dbReference type="Proteomes" id="UP000182658"/>
    </source>
</evidence>
<keyword evidence="3" id="KW-1185">Reference proteome</keyword>
<gene>
    <name evidence="2" type="ORF">CONLIGDRAFT_687597</name>
</gene>
<dbReference type="OrthoDB" id="3438213at2759"/>
<dbReference type="EMBL" id="KV875115">
    <property type="protein sequence ID" value="OIW22432.1"/>
    <property type="molecule type" value="Genomic_DNA"/>
</dbReference>
<evidence type="ECO:0000313" key="2">
    <source>
        <dbReference type="EMBL" id="OIW22432.1"/>
    </source>
</evidence>
<keyword evidence="1" id="KW-0812">Transmembrane</keyword>
<organism evidence="2 3">
    <name type="scientific">Coniochaeta ligniaria NRRL 30616</name>
    <dbReference type="NCBI Taxonomy" id="1408157"/>
    <lineage>
        <taxon>Eukaryota</taxon>
        <taxon>Fungi</taxon>
        <taxon>Dikarya</taxon>
        <taxon>Ascomycota</taxon>
        <taxon>Pezizomycotina</taxon>
        <taxon>Sordariomycetes</taxon>
        <taxon>Sordariomycetidae</taxon>
        <taxon>Coniochaetales</taxon>
        <taxon>Coniochaetaceae</taxon>
        <taxon>Coniochaeta</taxon>
    </lineage>
</organism>
<feature type="transmembrane region" description="Helical" evidence="1">
    <location>
        <begin position="6"/>
        <end position="27"/>
    </location>
</feature>
<keyword evidence="1" id="KW-0472">Membrane</keyword>
<keyword evidence="1" id="KW-1133">Transmembrane helix</keyword>
<accession>A0A1J7IXV3</accession>
<protein>
    <submittedName>
        <fullName evidence="2">Uncharacterized protein</fullName>
    </submittedName>
</protein>
<sequence length="156" mass="16386">MSWYTVPLQRCIIALSLFQIIVTAAVVSDASLTLRQAGAPTGTLVTCLDYGSIANLSTIGLNATYRAAYLQAAPDGTDHSVAILNNAEAKLPPLTKNEALNQQCGNLTTIALTEAANNFTRGIVAQYRISAGVRNQGGLGLVIVSCLVTLGMFLVM</sequence>
<evidence type="ECO:0000256" key="1">
    <source>
        <dbReference type="SAM" id="Phobius"/>
    </source>
</evidence>
<proteinExistence type="predicted"/>
<name>A0A1J7IXV3_9PEZI</name>
<reference evidence="2 3" key="1">
    <citation type="submission" date="2016-10" db="EMBL/GenBank/DDBJ databases">
        <title>Draft genome sequence of Coniochaeta ligniaria NRRL30616, a lignocellulolytic fungus for bioabatement of inhibitors in plant biomass hydrolysates.</title>
        <authorList>
            <consortium name="DOE Joint Genome Institute"/>
            <person name="Jimenez D.J."/>
            <person name="Hector R.E."/>
            <person name="Riley R."/>
            <person name="Sun H."/>
            <person name="Grigoriev I.V."/>
            <person name="Van Elsas J.D."/>
            <person name="Nichols N.N."/>
        </authorList>
    </citation>
    <scope>NUCLEOTIDE SEQUENCE [LARGE SCALE GENOMIC DNA]</scope>
    <source>
        <strain evidence="2 3">NRRL 30616</strain>
    </source>
</reference>
<dbReference type="InParanoid" id="A0A1J7IXV3"/>
<dbReference type="Proteomes" id="UP000182658">
    <property type="component" value="Unassembled WGS sequence"/>
</dbReference>
<feature type="transmembrane region" description="Helical" evidence="1">
    <location>
        <begin position="137"/>
        <end position="155"/>
    </location>
</feature>